<dbReference type="Pfam" id="PF10532">
    <property type="entry name" value="Plant_all_beta"/>
    <property type="match status" value="1"/>
</dbReference>
<keyword evidence="4" id="KW-1185">Reference proteome</keyword>
<dbReference type="PANTHER" id="PTHR47780">
    <property type="entry name" value="PROTEIN SET DOMAIN GROUP 41"/>
    <property type="match status" value="1"/>
</dbReference>
<feature type="coiled-coil region" evidence="1">
    <location>
        <begin position="1309"/>
        <end position="1336"/>
    </location>
</feature>
<reference evidence="3 4" key="1">
    <citation type="submission" date="2020-12" db="EMBL/GenBank/DDBJ databases">
        <title>Concerted genomic and epigenomic changes stabilize Arabidopsis allopolyploids.</title>
        <authorList>
            <person name="Chen Z."/>
        </authorList>
    </citation>
    <scope>NUCLEOTIDE SEQUENCE [LARGE SCALE GENOMIC DNA]</scope>
    <source>
        <strain evidence="3">As9502</strain>
        <tissue evidence="3">Leaf</tissue>
    </source>
</reference>
<proteinExistence type="predicted"/>
<feature type="domain" description="SET" evidence="2">
    <location>
        <begin position="115"/>
        <end position="249"/>
    </location>
</feature>
<accession>A0A8T2HB26</accession>
<dbReference type="Proteomes" id="UP000694251">
    <property type="component" value="Chromosome 1"/>
</dbReference>
<dbReference type="InterPro" id="IPR018289">
    <property type="entry name" value="MULE_transposase_dom"/>
</dbReference>
<keyword evidence="1" id="KW-0175">Coiled coil</keyword>
<dbReference type="EMBL" id="JAEFBJ010000001">
    <property type="protein sequence ID" value="KAG7656560.1"/>
    <property type="molecule type" value="Genomic_DNA"/>
</dbReference>
<protein>
    <submittedName>
        <fullName evidence="3">SET domain</fullName>
    </submittedName>
</protein>
<dbReference type="InterPro" id="IPR018290">
    <property type="entry name" value="MULE_transposase_N"/>
</dbReference>
<dbReference type="Pfam" id="PF10551">
    <property type="entry name" value="MULE"/>
    <property type="match status" value="1"/>
</dbReference>
<evidence type="ECO:0000313" key="4">
    <source>
        <dbReference type="Proteomes" id="UP000694251"/>
    </source>
</evidence>
<dbReference type="CDD" id="cd20071">
    <property type="entry name" value="SET_SMYD"/>
    <property type="match status" value="1"/>
</dbReference>
<sequence length="1340" mass="151284">MEIRAAEDIEIRTDLFPPLSPLASSLYDSFLSSHCSSCFSLLPPSPPQPLYCSAACSLTDSFTNSPQFPPEITPILPSDIRTSLRLLNSTAVDTSTSPHRLNNLLTNHHLLMADPSISVAIHHAANYIATVIRSNRKNTELEEAAICVVLTNAVEVHDSNGLALGIALYDFRFSWINHSCSPNSCYRFVNNTTPYHDVHVTNTQTSSNLELQEQVGGTSLNSGNGNGPKVIVRSIKRIKSGEEITVSYIDLLQPKGVRQSDLWSKYRFTCNCGRCVASPPAYVDSILEGVLALESEKTTVGHFHGTTNKEEAVGKMTDYIQEAIDDFLSDNIDPKTCCEMIESVLHHGIQFKEDSQPHSLRLHAGHYVALNAYITLATAYRVRSIDSETGIVFDMSRISAAYSLFLAGVSHLLFSAEPSFAISAAKFWKNAGELLLDLARKLLMESCGESDVKCMKCLMLETSNSHRDIKEKSRQILSCVRDISQVTWSFLTRGCPYLEKFRSPVDFSLTRTNGEREESSTDQTVNVLLLSSHCLLYADLLTDLCYALKVIIKEEEATEGQETMKNKHTFIQFDNGYYSEEHEWISNNSLSGVLLRTSKRETSIVDDDDFLGYLTVVNAKGIRPALNVEVVNKESERVEQISRVERRSSVGVNYEELNAFDVENGGVVTIFRGEAAGGNCVNDEPIIEEANSVEEAIENADSRVFEEAMENVVIEDREHEDSRMDVAEDNGVDGRIEYYELPCVGEGSQSSEKSQSVTEWEDGTGIELHQEFVSKEVVQDLVNRAANKYYFATATIASDPQRLMLRCRQSKTTGCRWYLRCAKVKSSDCFSVRVHRKMHTCKRSNKNSGNCKHTGTPRLIASILHEDYPGEFQTPPPKSIMSIVRGRMGLHCSYATAWRGKRQHVSDVRGSPEKSYTDLYSYLHVLKEVNPGTISYVEVDAQQKFKYLFVALGACIEGFKVMRKLVIVDATFLKTVYGGMLVFATAQDLNHHNYIIASAVIDRENDASWSWFFNKLKTVIPDEPGLVFVSDRHQSIIKSIMQVFPNARHGHCVWHLSQNVKVRVKTEKEEAAANFIACAHVYTQFEFTREYARFRRRFPNVGTYLDRWAPVENWARCYFEGDRYNIDTSNACESLNSTFERARKYFLLPLLDAIIEKISEWFSKHRKESVKYSETRGLVPVVENEIHSLCPIAKTMPVTELNSFERQYSVIGEGEERSDDPSKYDGDFGVPQICFCGKQLELVERLIGDQKKIFLKCPMSGQDDNYHVDKGWDLAVHEQCFCIDKRFGEHRELIQNAFKFGGDSNRLQINQIRAEIEDLKDRLDKKDAEIARLMDALGKK</sequence>
<dbReference type="Pfam" id="PF00856">
    <property type="entry name" value="SET"/>
    <property type="match status" value="1"/>
</dbReference>
<name>A0A8T2HB26_ARASU</name>
<gene>
    <name evidence="3" type="ORF">ISN44_As01g036430</name>
</gene>
<comment type="caution">
    <text evidence="3">The sequence shown here is derived from an EMBL/GenBank/DDBJ whole genome shotgun (WGS) entry which is preliminary data.</text>
</comment>
<organism evidence="3 4">
    <name type="scientific">Arabidopsis suecica</name>
    <name type="common">Swedish thale-cress</name>
    <name type="synonym">Cardaminopsis suecica</name>
    <dbReference type="NCBI Taxonomy" id="45249"/>
    <lineage>
        <taxon>Eukaryota</taxon>
        <taxon>Viridiplantae</taxon>
        <taxon>Streptophyta</taxon>
        <taxon>Embryophyta</taxon>
        <taxon>Tracheophyta</taxon>
        <taxon>Spermatophyta</taxon>
        <taxon>Magnoliopsida</taxon>
        <taxon>eudicotyledons</taxon>
        <taxon>Gunneridae</taxon>
        <taxon>Pentapetalae</taxon>
        <taxon>rosids</taxon>
        <taxon>malvids</taxon>
        <taxon>Brassicales</taxon>
        <taxon>Brassicaceae</taxon>
        <taxon>Camelineae</taxon>
        <taxon>Arabidopsis</taxon>
    </lineage>
</organism>
<dbReference type="OrthoDB" id="683469at2759"/>
<dbReference type="InterPro" id="IPR001214">
    <property type="entry name" value="SET_dom"/>
</dbReference>
<evidence type="ECO:0000259" key="2">
    <source>
        <dbReference type="PROSITE" id="PS50280"/>
    </source>
</evidence>
<dbReference type="PANTHER" id="PTHR47780:SF1">
    <property type="entry name" value="PROTEIN SET DOMAIN GROUP 41"/>
    <property type="match status" value="1"/>
</dbReference>
<evidence type="ECO:0000313" key="3">
    <source>
        <dbReference type="EMBL" id="KAG7656560.1"/>
    </source>
</evidence>
<evidence type="ECO:0000256" key="1">
    <source>
        <dbReference type="SAM" id="Coils"/>
    </source>
</evidence>
<dbReference type="PROSITE" id="PS50280">
    <property type="entry name" value="SET"/>
    <property type="match status" value="1"/>
</dbReference>